<comment type="subcellular location">
    <subcellularLocation>
        <location evidence="1">Nucleus</location>
    </subcellularLocation>
</comment>
<proteinExistence type="inferred from homology"/>
<dbReference type="Gene3D" id="1.20.58.1590">
    <property type="entry name" value="Tethering factor for nuclear proteasome Cut8/Sts1"/>
    <property type="match status" value="1"/>
</dbReference>
<evidence type="ECO:0000313" key="5">
    <source>
        <dbReference type="Proteomes" id="UP000594260"/>
    </source>
</evidence>
<comment type="similarity">
    <text evidence="2">Belongs to the cut8/STS1 family.</text>
</comment>
<accession>A0A7M7JZK2</accession>
<dbReference type="GO" id="GO:0070628">
    <property type="term" value="F:proteasome binding"/>
    <property type="evidence" value="ECO:0007669"/>
    <property type="project" value="TreeGrafter"/>
</dbReference>
<dbReference type="GO" id="GO:0071630">
    <property type="term" value="P:nuclear protein quality control by the ubiquitin-proteasome system"/>
    <property type="evidence" value="ECO:0007669"/>
    <property type="project" value="InterPro"/>
</dbReference>
<keyword evidence="5" id="KW-1185">Reference proteome</keyword>
<keyword evidence="3" id="KW-0539">Nucleus</keyword>
<dbReference type="RefSeq" id="XP_022658312.1">
    <property type="nucleotide sequence ID" value="XM_022802577.1"/>
</dbReference>
<dbReference type="RefSeq" id="XP_022658306.1">
    <property type="nucleotide sequence ID" value="XM_022802571.1"/>
</dbReference>
<dbReference type="AlphaFoldDB" id="A0A7M7JZK2"/>
<dbReference type="FunCoup" id="A0A7M7JZK2">
    <property type="interactions" value="50"/>
</dbReference>
<dbReference type="Pfam" id="PF08559">
    <property type="entry name" value="Cut8"/>
    <property type="match status" value="1"/>
</dbReference>
<dbReference type="RefSeq" id="XP_022658308.1">
    <property type="nucleotide sequence ID" value="XM_022802573.1"/>
</dbReference>
<dbReference type="EnsemblMetazoa" id="XM_022802576">
    <property type="protein sequence ID" value="XP_022658311"/>
    <property type="gene ID" value="LOC111249135"/>
</dbReference>
<dbReference type="GeneID" id="111249135"/>
<dbReference type="Proteomes" id="UP000594260">
    <property type="component" value="Unplaced"/>
</dbReference>
<sequence length="320" mass="35658">MERRAVLTPLSPLDVTPLYDGISNMLNLERMESHPSAVSPDEEVIRLRGRRSFEPHSPINIARYSSQNISPMKKVKSPAKVLQFRSPRKRLQMDLVDGVGGTPRGPSSPAKRFRVSLHGLDERASDPVAQLHSLNKGQLRGLLQRALSEEAVRAQLAPHMPAPDLTRMEAKLQQRLRAVQVAQGGAGRHHSQPSPPTFSKRLHPVLDEFRTKITSHVEGLLKDGMLIIGEQWTGGVEYVLLAWPYVRQLPEWREQVQNRTRLACFKLLAGLLATCLPRCSNLTDAHKETLARRISAMKPDCPQVVLPLVSALHADTTPAN</sequence>
<dbReference type="GO" id="GO:0031144">
    <property type="term" value="P:proteasome localization"/>
    <property type="evidence" value="ECO:0007669"/>
    <property type="project" value="InterPro"/>
</dbReference>
<organism evidence="4 5">
    <name type="scientific">Varroa destructor</name>
    <name type="common">Honeybee mite</name>
    <dbReference type="NCBI Taxonomy" id="109461"/>
    <lineage>
        <taxon>Eukaryota</taxon>
        <taxon>Metazoa</taxon>
        <taxon>Ecdysozoa</taxon>
        <taxon>Arthropoda</taxon>
        <taxon>Chelicerata</taxon>
        <taxon>Arachnida</taxon>
        <taxon>Acari</taxon>
        <taxon>Parasitiformes</taxon>
        <taxon>Mesostigmata</taxon>
        <taxon>Gamasina</taxon>
        <taxon>Dermanyssoidea</taxon>
        <taxon>Varroidae</taxon>
        <taxon>Varroa</taxon>
    </lineage>
</organism>
<evidence type="ECO:0000313" key="4">
    <source>
        <dbReference type="EnsemblMetazoa" id="XP_022658309"/>
    </source>
</evidence>
<dbReference type="EnsemblMetazoa" id="XM_022802573">
    <property type="protein sequence ID" value="XP_022658308"/>
    <property type="gene ID" value="LOC111249135"/>
</dbReference>
<dbReference type="EnsemblMetazoa" id="XM_022802575">
    <property type="protein sequence ID" value="XP_022658310"/>
    <property type="gene ID" value="LOC111249135"/>
</dbReference>
<protein>
    <submittedName>
        <fullName evidence="4">Uncharacterized protein</fullName>
    </submittedName>
</protein>
<dbReference type="InterPro" id="IPR013868">
    <property type="entry name" value="Cut8/Sts1_fam"/>
</dbReference>
<dbReference type="RefSeq" id="XP_022658309.1">
    <property type="nucleotide sequence ID" value="XM_022802574.1"/>
</dbReference>
<dbReference type="InParanoid" id="A0A7M7JZK2"/>
<dbReference type="RefSeq" id="XP_022658311.1">
    <property type="nucleotide sequence ID" value="XM_022802576.1"/>
</dbReference>
<reference evidence="4" key="1">
    <citation type="submission" date="2021-01" db="UniProtKB">
        <authorList>
            <consortium name="EnsemblMetazoa"/>
        </authorList>
    </citation>
    <scope>IDENTIFICATION</scope>
</reference>
<evidence type="ECO:0000256" key="3">
    <source>
        <dbReference type="ARBA" id="ARBA00023242"/>
    </source>
</evidence>
<dbReference type="InterPro" id="IPR038422">
    <property type="entry name" value="Cut8/Sts1_sf"/>
</dbReference>
<dbReference type="EnsemblMetazoa" id="XM_022802571">
    <property type="protein sequence ID" value="XP_022658306"/>
    <property type="gene ID" value="LOC111249135"/>
</dbReference>
<dbReference type="PANTHER" id="PTHR28032:SF1">
    <property type="entry name" value="FI02826P"/>
    <property type="match status" value="1"/>
</dbReference>
<dbReference type="KEGG" id="vde:111249135"/>
<dbReference type="EnsemblMetazoa" id="XM_022802577">
    <property type="protein sequence ID" value="XP_022658312"/>
    <property type="gene ID" value="LOC111249135"/>
</dbReference>
<evidence type="ECO:0000256" key="2">
    <source>
        <dbReference type="ARBA" id="ARBA00006199"/>
    </source>
</evidence>
<evidence type="ECO:0000256" key="1">
    <source>
        <dbReference type="ARBA" id="ARBA00004123"/>
    </source>
</evidence>
<dbReference type="PANTHER" id="PTHR28032">
    <property type="entry name" value="FI02826P"/>
    <property type="match status" value="1"/>
</dbReference>
<name>A0A7M7JZK2_VARDE</name>
<dbReference type="EnsemblMetazoa" id="XM_022802574">
    <property type="protein sequence ID" value="XP_022658309"/>
    <property type="gene ID" value="LOC111249135"/>
</dbReference>
<dbReference type="OrthoDB" id="10061064at2759"/>
<dbReference type="RefSeq" id="XP_022658310.1">
    <property type="nucleotide sequence ID" value="XM_022802575.1"/>
</dbReference>
<dbReference type="GO" id="GO:0031965">
    <property type="term" value="C:nuclear membrane"/>
    <property type="evidence" value="ECO:0007669"/>
    <property type="project" value="TreeGrafter"/>
</dbReference>